<feature type="non-terminal residue" evidence="2">
    <location>
        <position position="61"/>
    </location>
</feature>
<evidence type="ECO:0000313" key="3">
    <source>
        <dbReference type="Proteomes" id="UP000269945"/>
    </source>
</evidence>
<proteinExistence type="predicted"/>
<organism evidence="2 3">
    <name type="scientific">Gulo gulo</name>
    <name type="common">Wolverine</name>
    <name type="synonym">Gluton</name>
    <dbReference type="NCBI Taxonomy" id="48420"/>
    <lineage>
        <taxon>Eukaryota</taxon>
        <taxon>Metazoa</taxon>
        <taxon>Chordata</taxon>
        <taxon>Craniata</taxon>
        <taxon>Vertebrata</taxon>
        <taxon>Euteleostomi</taxon>
        <taxon>Mammalia</taxon>
        <taxon>Eutheria</taxon>
        <taxon>Laurasiatheria</taxon>
        <taxon>Carnivora</taxon>
        <taxon>Caniformia</taxon>
        <taxon>Musteloidea</taxon>
        <taxon>Mustelidae</taxon>
        <taxon>Guloninae</taxon>
        <taxon>Gulo</taxon>
    </lineage>
</organism>
<comment type="caution">
    <text evidence="2">The sequence shown here is derived from an EMBL/GenBank/DDBJ whole genome shotgun (WGS) entry which is preliminary data.</text>
</comment>
<dbReference type="Proteomes" id="UP000269945">
    <property type="component" value="Unassembled WGS sequence"/>
</dbReference>
<sequence length="61" mass="6111">MLPRTGEDAGTPLPSTGRSPGGSSPPRQSGGSSPPRQPGGSRASSPPGWPEDQKVPTGGRF</sequence>
<evidence type="ECO:0000256" key="1">
    <source>
        <dbReference type="SAM" id="MobiDB-lite"/>
    </source>
</evidence>
<name>A0A9X9M9Z3_GULGU</name>
<keyword evidence="3" id="KW-1185">Reference proteome</keyword>
<protein>
    <submittedName>
        <fullName evidence="2">Uncharacterized protein</fullName>
    </submittedName>
</protein>
<gene>
    <name evidence="2" type="ORF">BN2614_LOCUS1</name>
</gene>
<accession>A0A9X9M9Z3</accession>
<dbReference type="AlphaFoldDB" id="A0A9X9M9Z3"/>
<reference evidence="2 3" key="1">
    <citation type="submission" date="2018-10" db="EMBL/GenBank/DDBJ databases">
        <authorList>
            <person name="Ekblom R."/>
            <person name="Jareborg N."/>
        </authorList>
    </citation>
    <scope>NUCLEOTIDE SEQUENCE [LARGE SCALE GENOMIC DNA]</scope>
    <source>
        <tissue evidence="2">Muscle</tissue>
    </source>
</reference>
<evidence type="ECO:0000313" key="2">
    <source>
        <dbReference type="EMBL" id="VCX40233.1"/>
    </source>
</evidence>
<feature type="region of interest" description="Disordered" evidence="1">
    <location>
        <begin position="1"/>
        <end position="61"/>
    </location>
</feature>
<feature type="compositionally biased region" description="Low complexity" evidence="1">
    <location>
        <begin position="10"/>
        <end position="46"/>
    </location>
</feature>
<dbReference type="EMBL" id="CYRY02044996">
    <property type="protein sequence ID" value="VCX40233.1"/>
    <property type="molecule type" value="Genomic_DNA"/>
</dbReference>